<proteinExistence type="predicted"/>
<comment type="caution">
    <text evidence="2">The sequence shown here is derived from an EMBL/GenBank/DDBJ whole genome shotgun (WGS) entry which is preliminary data.</text>
</comment>
<evidence type="ECO:0000313" key="2">
    <source>
        <dbReference type="EMBL" id="MDY5155421.1"/>
    </source>
</evidence>
<gene>
    <name evidence="2" type="ORF">R6G80_06770</name>
    <name evidence="1" type="ORF">R6G86_00345</name>
</gene>
<dbReference type="AlphaFoldDB" id="A0AAW9HNF9"/>
<evidence type="ECO:0000313" key="3">
    <source>
        <dbReference type="Proteomes" id="UP001275049"/>
    </source>
</evidence>
<dbReference type="Proteomes" id="UP001275049">
    <property type="component" value="Unassembled WGS sequence"/>
</dbReference>
<protein>
    <submittedName>
        <fullName evidence="2">Oxidoreductase</fullName>
    </submittedName>
</protein>
<name>A0AAW9HNF9_9ACTO</name>
<reference evidence="2 3" key="1">
    <citation type="submission" date="2023-10" db="EMBL/GenBank/DDBJ databases">
        <title>Whole Genome based description of the genera Actinobaculum and Actinotignum reveals a complex phylogenetic relationship within the species included in the genus Actinotignum.</title>
        <authorList>
            <person name="Jensen C.S."/>
            <person name="Dargis R."/>
            <person name="Kemp M."/>
            <person name="Christensen J.J."/>
        </authorList>
    </citation>
    <scope>NUCLEOTIDE SEQUENCE</scope>
    <source>
        <strain evidence="2">SLA_B511</strain>
        <strain evidence="1 3">SLA_B974</strain>
    </source>
</reference>
<dbReference type="EMBL" id="JAWNGA010000001">
    <property type="protein sequence ID" value="MDY5132195.1"/>
    <property type="molecule type" value="Genomic_DNA"/>
</dbReference>
<keyword evidence="3" id="KW-1185">Reference proteome</keyword>
<dbReference type="RefSeq" id="WP_022865592.1">
    <property type="nucleotide sequence ID" value="NZ_CAMYCL010000020.1"/>
</dbReference>
<accession>A0AAW9HNF9</accession>
<organism evidence="2 4">
    <name type="scientific">Actinotignum urinale</name>
    <dbReference type="NCBI Taxonomy" id="190146"/>
    <lineage>
        <taxon>Bacteria</taxon>
        <taxon>Bacillati</taxon>
        <taxon>Actinomycetota</taxon>
        <taxon>Actinomycetes</taxon>
        <taxon>Actinomycetales</taxon>
        <taxon>Actinomycetaceae</taxon>
        <taxon>Actinotignum</taxon>
    </lineage>
</organism>
<evidence type="ECO:0000313" key="4">
    <source>
        <dbReference type="Proteomes" id="UP001281731"/>
    </source>
</evidence>
<dbReference type="Proteomes" id="UP001281731">
    <property type="component" value="Unassembled WGS sequence"/>
</dbReference>
<sequence>MRFFSRKKRTSDNIELPQRKHVVVHLREFVETREGVEAYFETETPRESAAILCVARSGEWTRRRVNGIKEAASIAHEIGVPLYEIVKVGYPESMRHWNATHRS</sequence>
<evidence type="ECO:0000313" key="1">
    <source>
        <dbReference type="EMBL" id="MDY5132195.1"/>
    </source>
</evidence>
<dbReference type="EMBL" id="JAWNGC010000008">
    <property type="protein sequence ID" value="MDY5155421.1"/>
    <property type="molecule type" value="Genomic_DNA"/>
</dbReference>